<dbReference type="InterPro" id="IPR052337">
    <property type="entry name" value="SAT4-like"/>
</dbReference>
<evidence type="ECO:0000256" key="2">
    <source>
        <dbReference type="ARBA" id="ARBA00022692"/>
    </source>
</evidence>
<feature type="transmembrane region" description="Helical" evidence="7">
    <location>
        <begin position="178"/>
        <end position="203"/>
    </location>
</feature>
<feature type="transmembrane region" description="Helical" evidence="7">
    <location>
        <begin position="132"/>
        <end position="158"/>
    </location>
</feature>
<evidence type="ECO:0000256" key="3">
    <source>
        <dbReference type="ARBA" id="ARBA00022989"/>
    </source>
</evidence>
<feature type="transmembrane region" description="Helical" evidence="7">
    <location>
        <begin position="215"/>
        <end position="235"/>
    </location>
</feature>
<evidence type="ECO:0000256" key="7">
    <source>
        <dbReference type="SAM" id="Phobius"/>
    </source>
</evidence>
<dbReference type="OrthoDB" id="10017208at2759"/>
<dbReference type="Pfam" id="PF20684">
    <property type="entry name" value="Fung_rhodopsin"/>
    <property type="match status" value="1"/>
</dbReference>
<protein>
    <recommendedName>
        <fullName evidence="8">Rhodopsin domain-containing protein</fullName>
    </recommendedName>
</protein>
<comment type="caution">
    <text evidence="9">The sequence shown here is derived from an EMBL/GenBank/DDBJ whole genome shotgun (WGS) entry which is preliminary data.</text>
</comment>
<dbReference type="Proteomes" id="UP000809789">
    <property type="component" value="Unassembled WGS sequence"/>
</dbReference>
<feature type="transmembrane region" description="Helical" evidence="7">
    <location>
        <begin position="98"/>
        <end position="120"/>
    </location>
</feature>
<evidence type="ECO:0000259" key="8">
    <source>
        <dbReference type="Pfam" id="PF20684"/>
    </source>
</evidence>
<feature type="transmembrane region" description="Helical" evidence="7">
    <location>
        <begin position="20"/>
        <end position="41"/>
    </location>
</feature>
<dbReference type="PANTHER" id="PTHR33048">
    <property type="entry name" value="PTH11-LIKE INTEGRAL MEMBRANE PROTEIN (AFU_ORTHOLOGUE AFUA_5G11245)"/>
    <property type="match status" value="1"/>
</dbReference>
<evidence type="ECO:0000313" key="9">
    <source>
        <dbReference type="EMBL" id="KAG8628913.1"/>
    </source>
</evidence>
<dbReference type="GO" id="GO:0016020">
    <property type="term" value="C:membrane"/>
    <property type="evidence" value="ECO:0007669"/>
    <property type="project" value="UniProtKB-SubCell"/>
</dbReference>
<sequence>MAWIINGAPALDAQSNYRKIIGAAIATSILMLMTVLLRGYVRVRIVKSLGGDDWCILISAITALGYTTGAVIQTRYGLGLPPTLYPPENIVNGLKLNYAFRFLYCIAVSFFKFALCFAYLRITTNGLAVRTYRRVIIATMAFTLTFMIYYCAVVIFACTPIQKFWNRPTPGKCLPVPMVYYSPAVITIIVDIVLFLLPIPLVLPLRMNRRRKIGLIITFLLGLMTTLCSVMRLIGSIKVPKHNDPQYLIRWAIIEMNIGVISPLSLIVISLTLHYRSSRPPFPPLPLSSKAHSSANPNPTPPTAHAIVQFALLWPTRSPNSSRSQLPPSSRPPSAQVPTPRDPTATMRLSVPLPPLLPASHPTAVTRPTLQTLSTYLCLLLRRPLTSRFIAVRCPKKGRLPGGKRRDVCVGREVHMRLETESTCCYI</sequence>
<keyword evidence="2 7" id="KW-0812">Transmembrane</keyword>
<keyword evidence="10" id="KW-1185">Reference proteome</keyword>
<proteinExistence type="inferred from homology"/>
<dbReference type="PANTHER" id="PTHR33048:SF64">
    <property type="entry name" value="INTEGRAL MEMBRANE PROTEIN"/>
    <property type="match status" value="1"/>
</dbReference>
<accession>A0A8K0LAY4</accession>
<feature type="transmembrane region" description="Helical" evidence="7">
    <location>
        <begin position="247"/>
        <end position="273"/>
    </location>
</feature>
<organism evidence="9 10">
    <name type="scientific">Elsinoe batatas</name>
    <dbReference type="NCBI Taxonomy" id="2601811"/>
    <lineage>
        <taxon>Eukaryota</taxon>
        <taxon>Fungi</taxon>
        <taxon>Dikarya</taxon>
        <taxon>Ascomycota</taxon>
        <taxon>Pezizomycotina</taxon>
        <taxon>Dothideomycetes</taxon>
        <taxon>Dothideomycetidae</taxon>
        <taxon>Myriangiales</taxon>
        <taxon>Elsinoaceae</taxon>
        <taxon>Elsinoe</taxon>
    </lineage>
</organism>
<feature type="transmembrane region" description="Helical" evidence="7">
    <location>
        <begin position="53"/>
        <end position="78"/>
    </location>
</feature>
<comment type="subcellular location">
    <subcellularLocation>
        <location evidence="1">Membrane</location>
        <topology evidence="1">Multi-pass membrane protein</topology>
    </subcellularLocation>
</comment>
<evidence type="ECO:0000256" key="6">
    <source>
        <dbReference type="SAM" id="MobiDB-lite"/>
    </source>
</evidence>
<feature type="domain" description="Rhodopsin" evidence="8">
    <location>
        <begin position="37"/>
        <end position="262"/>
    </location>
</feature>
<gene>
    <name evidence="9" type="ORF">KVT40_002778</name>
</gene>
<comment type="similarity">
    <text evidence="5">Belongs to the SAT4 family.</text>
</comment>
<evidence type="ECO:0000313" key="10">
    <source>
        <dbReference type="Proteomes" id="UP000809789"/>
    </source>
</evidence>
<feature type="region of interest" description="Disordered" evidence="6">
    <location>
        <begin position="317"/>
        <end position="347"/>
    </location>
</feature>
<keyword evidence="4 7" id="KW-0472">Membrane</keyword>
<evidence type="ECO:0000256" key="5">
    <source>
        <dbReference type="ARBA" id="ARBA00038359"/>
    </source>
</evidence>
<dbReference type="InterPro" id="IPR049326">
    <property type="entry name" value="Rhodopsin_dom_fungi"/>
</dbReference>
<evidence type="ECO:0000256" key="4">
    <source>
        <dbReference type="ARBA" id="ARBA00023136"/>
    </source>
</evidence>
<feature type="compositionally biased region" description="Low complexity" evidence="6">
    <location>
        <begin position="317"/>
        <end position="334"/>
    </location>
</feature>
<reference evidence="9" key="1">
    <citation type="submission" date="2021-07" db="EMBL/GenBank/DDBJ databases">
        <title>Elsinoe batatas strain:CRI-CJ2 Genome sequencing and assembly.</title>
        <authorList>
            <person name="Huang L."/>
        </authorList>
    </citation>
    <scope>NUCLEOTIDE SEQUENCE</scope>
    <source>
        <strain evidence="9">CRI-CJ2</strain>
    </source>
</reference>
<dbReference type="AlphaFoldDB" id="A0A8K0LAY4"/>
<name>A0A8K0LAY4_9PEZI</name>
<keyword evidence="3 7" id="KW-1133">Transmembrane helix</keyword>
<evidence type="ECO:0000256" key="1">
    <source>
        <dbReference type="ARBA" id="ARBA00004141"/>
    </source>
</evidence>
<dbReference type="EMBL" id="JAESVG020000003">
    <property type="protein sequence ID" value="KAG8628913.1"/>
    <property type="molecule type" value="Genomic_DNA"/>
</dbReference>